<organism evidence="1 2">
    <name type="scientific">Rhodocollybia butyracea</name>
    <dbReference type="NCBI Taxonomy" id="206335"/>
    <lineage>
        <taxon>Eukaryota</taxon>
        <taxon>Fungi</taxon>
        <taxon>Dikarya</taxon>
        <taxon>Basidiomycota</taxon>
        <taxon>Agaricomycotina</taxon>
        <taxon>Agaricomycetes</taxon>
        <taxon>Agaricomycetidae</taxon>
        <taxon>Agaricales</taxon>
        <taxon>Marasmiineae</taxon>
        <taxon>Omphalotaceae</taxon>
        <taxon>Rhodocollybia</taxon>
    </lineage>
</organism>
<sequence>EVYPFTIAPTAEGEESMILMCKKPGGWTNKLYDLAKSRQVKVCVDGPYKIVLIVIRTFLFFSGQCLLLNLVGGPGHRIFSSFSAAVFVAGRRGMYNNLLLSEMLSKMIMSNCLTSGAFL</sequence>
<dbReference type="Proteomes" id="UP000772434">
    <property type="component" value="Unassembled WGS sequence"/>
</dbReference>
<dbReference type="OrthoDB" id="10546922at2759"/>
<proteinExistence type="predicted"/>
<evidence type="ECO:0000313" key="2">
    <source>
        <dbReference type="Proteomes" id="UP000772434"/>
    </source>
</evidence>
<evidence type="ECO:0000313" key="1">
    <source>
        <dbReference type="EMBL" id="KAF9060218.1"/>
    </source>
</evidence>
<protein>
    <submittedName>
        <fullName evidence="1">Uncharacterized protein</fullName>
    </submittedName>
</protein>
<keyword evidence="2" id="KW-1185">Reference proteome</keyword>
<dbReference type="AlphaFoldDB" id="A0A9P5PAD8"/>
<accession>A0A9P5PAD8</accession>
<gene>
    <name evidence="1" type="ORF">BDP27DRAFT_1237234</name>
</gene>
<dbReference type="EMBL" id="JADNRY010000255">
    <property type="protein sequence ID" value="KAF9060218.1"/>
    <property type="molecule type" value="Genomic_DNA"/>
</dbReference>
<feature type="non-terminal residue" evidence="1">
    <location>
        <position position="1"/>
    </location>
</feature>
<comment type="caution">
    <text evidence="1">The sequence shown here is derived from an EMBL/GenBank/DDBJ whole genome shotgun (WGS) entry which is preliminary data.</text>
</comment>
<reference evidence="1" key="1">
    <citation type="submission" date="2020-11" db="EMBL/GenBank/DDBJ databases">
        <authorList>
            <consortium name="DOE Joint Genome Institute"/>
            <person name="Ahrendt S."/>
            <person name="Riley R."/>
            <person name="Andreopoulos W."/>
            <person name="Labutti K."/>
            <person name="Pangilinan J."/>
            <person name="Ruiz-Duenas F.J."/>
            <person name="Barrasa J.M."/>
            <person name="Sanchez-Garcia M."/>
            <person name="Camarero S."/>
            <person name="Miyauchi S."/>
            <person name="Serrano A."/>
            <person name="Linde D."/>
            <person name="Babiker R."/>
            <person name="Drula E."/>
            <person name="Ayuso-Fernandez I."/>
            <person name="Pacheco R."/>
            <person name="Padilla G."/>
            <person name="Ferreira P."/>
            <person name="Barriuso J."/>
            <person name="Kellner H."/>
            <person name="Castanera R."/>
            <person name="Alfaro M."/>
            <person name="Ramirez L."/>
            <person name="Pisabarro A.G."/>
            <person name="Kuo A."/>
            <person name="Tritt A."/>
            <person name="Lipzen A."/>
            <person name="He G."/>
            <person name="Yan M."/>
            <person name="Ng V."/>
            <person name="Cullen D."/>
            <person name="Martin F."/>
            <person name="Rosso M.-N."/>
            <person name="Henrissat B."/>
            <person name="Hibbett D."/>
            <person name="Martinez A.T."/>
            <person name="Grigoriev I.V."/>
        </authorList>
    </citation>
    <scope>NUCLEOTIDE SEQUENCE</scope>
    <source>
        <strain evidence="1">AH 40177</strain>
    </source>
</reference>
<name>A0A9P5PAD8_9AGAR</name>